<comment type="caution">
    <text evidence="2">The sequence shown here is derived from an EMBL/GenBank/DDBJ whole genome shotgun (WGS) entry which is preliminary data.</text>
</comment>
<gene>
    <name evidence="2" type="ORF">F0237_08345</name>
</gene>
<dbReference type="Proteomes" id="UP000572722">
    <property type="component" value="Unassembled WGS sequence"/>
</dbReference>
<reference evidence="2 3" key="1">
    <citation type="submission" date="2019-08" db="EMBL/GenBank/DDBJ databases">
        <title>Draft genome sequencing and comparative genomics of hatchery-associated Vibrios.</title>
        <authorList>
            <person name="Kehlet-Delgado H."/>
            <person name="Mueller R.S."/>
        </authorList>
    </citation>
    <scope>NUCLEOTIDE SEQUENCE [LARGE SCALE GENOMIC DNA]</scope>
    <source>
        <strain evidence="2 3">01-65-5-1</strain>
    </source>
</reference>
<dbReference type="EMBL" id="VTXO01000002">
    <property type="protein sequence ID" value="NOI80672.1"/>
    <property type="molecule type" value="Genomic_DNA"/>
</dbReference>
<accession>A0AAE5GPK5</accession>
<dbReference type="SUPFAM" id="SSF54975">
    <property type="entry name" value="Acylphosphatase/BLUF domain-like"/>
    <property type="match status" value="1"/>
</dbReference>
<sequence length="139" mass="15941">MFLTRLIYASTISEGFDLTTVENIIHAARENNQPLDVTGLLCFDHHFFLQCLEGSRTNVNHIYQRILNDKRHNNIIMLDYQEISAREFSNWSMGYIPSSSLTAPINLRYSGSSEFNPYKMSGESAYKLMLELKNALPSV</sequence>
<dbReference type="Gene3D" id="3.30.70.100">
    <property type="match status" value="1"/>
</dbReference>
<organism evidence="2 3">
    <name type="scientific">Vibrio tubiashii</name>
    <dbReference type="NCBI Taxonomy" id="29498"/>
    <lineage>
        <taxon>Bacteria</taxon>
        <taxon>Pseudomonadati</taxon>
        <taxon>Pseudomonadota</taxon>
        <taxon>Gammaproteobacteria</taxon>
        <taxon>Vibrionales</taxon>
        <taxon>Vibrionaceae</taxon>
        <taxon>Vibrio</taxon>
        <taxon>Vibrio oreintalis group</taxon>
    </lineage>
</organism>
<evidence type="ECO:0000259" key="1">
    <source>
        <dbReference type="PROSITE" id="PS50925"/>
    </source>
</evidence>
<dbReference type="SMART" id="SM01034">
    <property type="entry name" value="BLUF"/>
    <property type="match status" value="1"/>
</dbReference>
<evidence type="ECO:0000313" key="3">
    <source>
        <dbReference type="Proteomes" id="UP000572722"/>
    </source>
</evidence>
<dbReference type="AlphaFoldDB" id="A0AAE5GPK5"/>
<dbReference type="Pfam" id="PF04940">
    <property type="entry name" value="BLUF"/>
    <property type="match status" value="1"/>
</dbReference>
<dbReference type="InterPro" id="IPR036046">
    <property type="entry name" value="Acylphosphatase-like_dom_sf"/>
</dbReference>
<dbReference type="RefSeq" id="WP_171321261.1">
    <property type="nucleotide sequence ID" value="NZ_VTXO01000002.1"/>
</dbReference>
<feature type="domain" description="BLUF" evidence="1">
    <location>
        <begin position="3"/>
        <end position="94"/>
    </location>
</feature>
<dbReference type="InterPro" id="IPR007024">
    <property type="entry name" value="BLUF_domain"/>
</dbReference>
<protein>
    <submittedName>
        <fullName evidence="2">BLUF domain-containing protein</fullName>
    </submittedName>
</protein>
<evidence type="ECO:0000313" key="2">
    <source>
        <dbReference type="EMBL" id="NOI80672.1"/>
    </source>
</evidence>
<dbReference type="GO" id="GO:0071949">
    <property type="term" value="F:FAD binding"/>
    <property type="evidence" value="ECO:0007669"/>
    <property type="project" value="InterPro"/>
</dbReference>
<dbReference type="PROSITE" id="PS50925">
    <property type="entry name" value="BLUF"/>
    <property type="match status" value="1"/>
</dbReference>
<name>A0AAE5GPK5_9VIBR</name>
<dbReference type="GO" id="GO:0009882">
    <property type="term" value="F:blue light photoreceptor activity"/>
    <property type="evidence" value="ECO:0007669"/>
    <property type="project" value="InterPro"/>
</dbReference>
<proteinExistence type="predicted"/>